<dbReference type="GO" id="GO:0015171">
    <property type="term" value="F:amino acid transmembrane transporter activity"/>
    <property type="evidence" value="ECO:0007669"/>
    <property type="project" value="TreeGrafter"/>
</dbReference>
<evidence type="ECO:0000256" key="3">
    <source>
        <dbReference type="ARBA" id="ARBA00022692"/>
    </source>
</evidence>
<dbReference type="KEGG" id="mflg:ABS361_21290"/>
<keyword evidence="2" id="KW-1003">Cell membrane</keyword>
<keyword evidence="4 6" id="KW-1133">Transmembrane helix</keyword>
<evidence type="ECO:0000256" key="1">
    <source>
        <dbReference type="ARBA" id="ARBA00004651"/>
    </source>
</evidence>
<evidence type="ECO:0000256" key="5">
    <source>
        <dbReference type="ARBA" id="ARBA00023136"/>
    </source>
</evidence>
<evidence type="ECO:0000256" key="4">
    <source>
        <dbReference type="ARBA" id="ARBA00022989"/>
    </source>
</evidence>
<accession>A0AAU7XBT4</accession>
<feature type="transmembrane region" description="Helical" evidence="6">
    <location>
        <begin position="71"/>
        <end position="91"/>
    </location>
</feature>
<feature type="transmembrane region" description="Helical" evidence="6">
    <location>
        <begin position="42"/>
        <end position="64"/>
    </location>
</feature>
<proteinExistence type="predicted"/>
<dbReference type="PANTHER" id="PTHR30086:SF20">
    <property type="entry name" value="ARGININE EXPORTER PROTEIN ARGO-RELATED"/>
    <property type="match status" value="1"/>
</dbReference>
<dbReference type="AlphaFoldDB" id="A0AAU7XBT4"/>
<evidence type="ECO:0000256" key="6">
    <source>
        <dbReference type="SAM" id="Phobius"/>
    </source>
</evidence>
<keyword evidence="5 6" id="KW-0472">Membrane</keyword>
<reference evidence="7" key="1">
    <citation type="submission" date="2024-06" db="EMBL/GenBank/DDBJ databases">
        <title>Methylostella associata gen. nov., sp. nov., a novel Ancalomicrobiaceae-affiliated facultatively methylotrophic bacteria that feed on methanotrophs of the genus Methylococcus.</title>
        <authorList>
            <person name="Saltykova V."/>
            <person name="Danilova O.V."/>
            <person name="Oshkin I.Y."/>
            <person name="Belova S.E."/>
            <person name="Pimenov N.V."/>
            <person name="Dedysh S.N."/>
        </authorList>
    </citation>
    <scope>NUCLEOTIDE SEQUENCE</scope>
    <source>
        <strain evidence="7">S20</strain>
    </source>
</reference>
<dbReference type="GO" id="GO:0005886">
    <property type="term" value="C:plasma membrane"/>
    <property type="evidence" value="ECO:0007669"/>
    <property type="project" value="UniProtKB-SubCell"/>
</dbReference>
<keyword evidence="3 6" id="KW-0812">Transmembrane</keyword>
<evidence type="ECO:0000313" key="7">
    <source>
        <dbReference type="EMBL" id="XBY44514.1"/>
    </source>
</evidence>
<dbReference type="InterPro" id="IPR001123">
    <property type="entry name" value="LeuE-type"/>
</dbReference>
<feature type="transmembrane region" description="Helical" evidence="6">
    <location>
        <begin position="145"/>
        <end position="169"/>
    </location>
</feature>
<dbReference type="PANTHER" id="PTHR30086">
    <property type="entry name" value="ARGININE EXPORTER PROTEIN ARGO"/>
    <property type="match status" value="1"/>
</dbReference>
<gene>
    <name evidence="7" type="ORF">ABS361_21290</name>
</gene>
<organism evidence="7">
    <name type="scientific">Methyloraptor flagellatus</name>
    <dbReference type="NCBI Taxonomy" id="3162530"/>
    <lineage>
        <taxon>Bacteria</taxon>
        <taxon>Pseudomonadati</taxon>
        <taxon>Pseudomonadota</taxon>
        <taxon>Alphaproteobacteria</taxon>
        <taxon>Hyphomicrobiales</taxon>
        <taxon>Ancalomicrobiaceae</taxon>
        <taxon>Methyloraptor</taxon>
    </lineage>
</organism>
<dbReference type="PIRSF" id="PIRSF006324">
    <property type="entry name" value="LeuE"/>
    <property type="match status" value="1"/>
</dbReference>
<name>A0AAU7XBT4_9HYPH</name>
<evidence type="ECO:0000256" key="2">
    <source>
        <dbReference type="ARBA" id="ARBA00022475"/>
    </source>
</evidence>
<dbReference type="RefSeq" id="WP_407049607.1">
    <property type="nucleotide sequence ID" value="NZ_CP158568.1"/>
</dbReference>
<sequence>MTLATLLAFSIALAIAAATPGPGMTAIVARALGSGFRRTMPMVIGLCIGDIVYFAAATFGLAALAQSFGAVFMVIKYLGAAYLAWLAFKLWTAKAEGEEVAAKASAESPFATVWAGLFLTLGNPKTMVFYLALLPSVIDLERMTATTFVELSIVAVVILMVIGGAYAAAAARARHLFADARARRILDRTAGTMMAGAAAAIAAR</sequence>
<dbReference type="EMBL" id="CP158568">
    <property type="protein sequence ID" value="XBY44514.1"/>
    <property type="molecule type" value="Genomic_DNA"/>
</dbReference>
<comment type="subcellular location">
    <subcellularLocation>
        <location evidence="1">Cell membrane</location>
        <topology evidence="1">Multi-pass membrane protein</topology>
    </subcellularLocation>
</comment>
<feature type="transmembrane region" description="Helical" evidence="6">
    <location>
        <begin position="111"/>
        <end position="133"/>
    </location>
</feature>
<protein>
    <submittedName>
        <fullName evidence="7">LysE family translocator</fullName>
    </submittedName>
</protein>
<dbReference type="Pfam" id="PF01810">
    <property type="entry name" value="LysE"/>
    <property type="match status" value="1"/>
</dbReference>